<organism evidence="1">
    <name type="scientific">marine sediment metagenome</name>
    <dbReference type="NCBI Taxonomy" id="412755"/>
    <lineage>
        <taxon>unclassified sequences</taxon>
        <taxon>metagenomes</taxon>
        <taxon>ecological metagenomes</taxon>
    </lineage>
</organism>
<dbReference type="AlphaFoldDB" id="X1QM87"/>
<reference evidence="1" key="1">
    <citation type="journal article" date="2014" name="Front. Microbiol.">
        <title>High frequency of phylogenetically diverse reductive dehalogenase-homologous genes in deep subseafloor sedimentary metagenomes.</title>
        <authorList>
            <person name="Kawai M."/>
            <person name="Futagami T."/>
            <person name="Toyoda A."/>
            <person name="Takaki Y."/>
            <person name="Nishi S."/>
            <person name="Hori S."/>
            <person name="Arai W."/>
            <person name="Tsubouchi T."/>
            <person name="Morono Y."/>
            <person name="Uchiyama I."/>
            <person name="Ito T."/>
            <person name="Fujiyama A."/>
            <person name="Inagaki F."/>
            <person name="Takami H."/>
        </authorList>
    </citation>
    <scope>NUCLEOTIDE SEQUENCE</scope>
    <source>
        <strain evidence="1">Expedition CK06-06</strain>
    </source>
</reference>
<protein>
    <submittedName>
        <fullName evidence="1">Uncharacterized protein</fullName>
    </submittedName>
</protein>
<evidence type="ECO:0000313" key="1">
    <source>
        <dbReference type="EMBL" id="GAI69358.1"/>
    </source>
</evidence>
<name>X1QM87_9ZZZZ</name>
<proteinExistence type="predicted"/>
<gene>
    <name evidence="1" type="ORF">S12H4_00542</name>
</gene>
<dbReference type="EMBL" id="BARW01000067">
    <property type="protein sequence ID" value="GAI69358.1"/>
    <property type="molecule type" value="Genomic_DNA"/>
</dbReference>
<comment type="caution">
    <text evidence="1">The sequence shown here is derived from an EMBL/GenBank/DDBJ whole genome shotgun (WGS) entry which is preliminary data.</text>
</comment>
<accession>X1QM87</accession>
<sequence>MSNSFNISVKPEIDSILTDVVAIKAKTALIPQNVRGKFYTAWFSTSSNTFVEALNVTGHGKILLLAFKVLNVGDTVEIRLTTDGFEWYLIFHTGDTVYQNILPDCNLILAGAMLKLIPEPQPQSLAFDVEFSSSLKIELRRSAGTFDAVACKVYYQLDEF</sequence>